<evidence type="ECO:0000313" key="8">
    <source>
        <dbReference type="Proteomes" id="UP001347796"/>
    </source>
</evidence>
<evidence type="ECO:0000259" key="6">
    <source>
        <dbReference type="Pfam" id="PF01145"/>
    </source>
</evidence>
<comment type="similarity">
    <text evidence="2 4">Belongs to the band 7/mec-2 family. Flotillin subfamily.</text>
</comment>
<dbReference type="PANTHER" id="PTHR13806">
    <property type="entry name" value="FLOTILLIN-RELATED"/>
    <property type="match status" value="1"/>
</dbReference>
<dbReference type="Gene3D" id="3.30.479.30">
    <property type="entry name" value="Band 7 domain"/>
    <property type="match status" value="1"/>
</dbReference>
<feature type="region of interest" description="Disordered" evidence="5">
    <location>
        <begin position="199"/>
        <end position="242"/>
    </location>
</feature>
<dbReference type="GO" id="GO:0005886">
    <property type="term" value="C:plasma membrane"/>
    <property type="evidence" value="ECO:0007669"/>
    <property type="project" value="TreeGrafter"/>
</dbReference>
<dbReference type="PANTHER" id="PTHR13806:SF46">
    <property type="entry name" value="FLOTILLIN-1-RELATED"/>
    <property type="match status" value="1"/>
</dbReference>
<evidence type="ECO:0000256" key="5">
    <source>
        <dbReference type="SAM" id="MobiDB-lite"/>
    </source>
</evidence>
<dbReference type="EMBL" id="JAZGQO010000001">
    <property type="protein sequence ID" value="KAK6195500.1"/>
    <property type="molecule type" value="Genomic_DNA"/>
</dbReference>
<sequence length="269" mass="30337">MSGFVVCRANEILVVSGCFKSEPSIVKDGSTFVLPGLQKVQRLSTSNFNIIVELKNQPTAEKTVSINLKAGAVMKINSKNDEMVQYAVDTFLSKTEDEMKETLKETIEATFGSVIEQMSAEDIMFDKRKFSKLAYDTLSSECVRMGVSVISINVLEVSDDHGYYHNLRIDRIQKARNEQEVLGNHDSFVARFDEKRKELEANKSKTSSPEKKNLHGIELEFSNASKDSGSSKEKETEKRVETTYTFSKTDITGDMYKGYDWSAADHKYV</sequence>
<comment type="caution">
    <text evidence="7">The sequence shown here is derived from an EMBL/GenBank/DDBJ whole genome shotgun (WGS) entry which is preliminary data.</text>
</comment>
<accession>A0AAN8KET7</accession>
<evidence type="ECO:0000256" key="1">
    <source>
        <dbReference type="ARBA" id="ARBA00004370"/>
    </source>
</evidence>
<keyword evidence="8" id="KW-1185">Reference proteome</keyword>
<gene>
    <name evidence="7" type="ORF">SNE40_000916</name>
</gene>
<feature type="compositionally biased region" description="Basic and acidic residues" evidence="5">
    <location>
        <begin position="229"/>
        <end position="241"/>
    </location>
</feature>
<dbReference type="InterPro" id="IPR036013">
    <property type="entry name" value="Band_7/SPFH_dom_sf"/>
</dbReference>
<keyword evidence="3" id="KW-0472">Membrane</keyword>
<name>A0AAN8KET7_PATCE</name>
<proteinExistence type="inferred from homology"/>
<protein>
    <recommendedName>
        <fullName evidence="6">Band 7 domain-containing protein</fullName>
    </recommendedName>
</protein>
<dbReference type="SUPFAM" id="SSF117892">
    <property type="entry name" value="Band 7/SPFH domain"/>
    <property type="match status" value="1"/>
</dbReference>
<dbReference type="InterPro" id="IPR027705">
    <property type="entry name" value="Flotillin_fam"/>
</dbReference>
<comment type="subcellular location">
    <subcellularLocation>
        <location evidence="1">Membrane</location>
    </subcellularLocation>
</comment>
<dbReference type="Proteomes" id="UP001347796">
    <property type="component" value="Unassembled WGS sequence"/>
</dbReference>
<dbReference type="CDD" id="cd03399">
    <property type="entry name" value="SPFH_flotillin"/>
    <property type="match status" value="1"/>
</dbReference>
<evidence type="ECO:0000256" key="3">
    <source>
        <dbReference type="ARBA" id="ARBA00023136"/>
    </source>
</evidence>
<evidence type="ECO:0000256" key="4">
    <source>
        <dbReference type="RuleBase" id="RU366054"/>
    </source>
</evidence>
<evidence type="ECO:0000256" key="2">
    <source>
        <dbReference type="ARBA" id="ARBA00007161"/>
    </source>
</evidence>
<dbReference type="InterPro" id="IPR001107">
    <property type="entry name" value="Band_7"/>
</dbReference>
<dbReference type="GO" id="GO:0072659">
    <property type="term" value="P:protein localization to plasma membrane"/>
    <property type="evidence" value="ECO:0007669"/>
    <property type="project" value="TreeGrafter"/>
</dbReference>
<reference evidence="7 8" key="1">
    <citation type="submission" date="2024-01" db="EMBL/GenBank/DDBJ databases">
        <title>The genome of the rayed Mediterranean limpet Patella caerulea (Linnaeus, 1758).</title>
        <authorList>
            <person name="Anh-Thu Weber A."/>
            <person name="Halstead-Nussloch G."/>
        </authorList>
    </citation>
    <scope>NUCLEOTIDE SEQUENCE [LARGE SCALE GENOMIC DNA]</scope>
    <source>
        <strain evidence="7">AATW-2023a</strain>
        <tissue evidence="7">Whole specimen</tissue>
    </source>
</reference>
<dbReference type="GO" id="GO:0002020">
    <property type="term" value="F:protease binding"/>
    <property type="evidence" value="ECO:0007669"/>
    <property type="project" value="TreeGrafter"/>
</dbReference>
<feature type="domain" description="Band 7" evidence="6">
    <location>
        <begin position="8"/>
        <end position="180"/>
    </location>
</feature>
<feature type="compositionally biased region" description="Basic and acidic residues" evidence="5">
    <location>
        <begin position="199"/>
        <end position="218"/>
    </location>
</feature>
<dbReference type="Pfam" id="PF01145">
    <property type="entry name" value="Band_7"/>
    <property type="match status" value="1"/>
</dbReference>
<organism evidence="7 8">
    <name type="scientific">Patella caerulea</name>
    <name type="common">Rayed Mediterranean limpet</name>
    <dbReference type="NCBI Taxonomy" id="87958"/>
    <lineage>
        <taxon>Eukaryota</taxon>
        <taxon>Metazoa</taxon>
        <taxon>Spiralia</taxon>
        <taxon>Lophotrochozoa</taxon>
        <taxon>Mollusca</taxon>
        <taxon>Gastropoda</taxon>
        <taxon>Patellogastropoda</taxon>
        <taxon>Patelloidea</taxon>
        <taxon>Patellidae</taxon>
        <taxon>Patella</taxon>
    </lineage>
</organism>
<dbReference type="AlphaFoldDB" id="A0AAN8KET7"/>
<evidence type="ECO:0000313" key="7">
    <source>
        <dbReference type="EMBL" id="KAK6195500.1"/>
    </source>
</evidence>